<dbReference type="Gene3D" id="1.20.120.350">
    <property type="entry name" value="Voltage-gated potassium channels. Chain C"/>
    <property type="match status" value="1"/>
</dbReference>
<keyword evidence="6 8" id="KW-0472">Membrane</keyword>
<dbReference type="PANTHER" id="PTHR11537:SF254">
    <property type="entry name" value="POTASSIUM VOLTAGE-GATED CHANNEL PROTEIN SHAB"/>
    <property type="match status" value="1"/>
</dbReference>
<protein>
    <submittedName>
        <fullName evidence="10">Hyperpolarization-activated voltage-gated potassium channel</fullName>
    </submittedName>
</protein>
<evidence type="ECO:0000256" key="6">
    <source>
        <dbReference type="ARBA" id="ARBA00023136"/>
    </source>
</evidence>
<dbReference type="AlphaFoldDB" id="A0A1D3L1F8"/>
<keyword evidence="4 8" id="KW-1133">Transmembrane helix</keyword>
<evidence type="ECO:0000256" key="3">
    <source>
        <dbReference type="ARBA" id="ARBA00022692"/>
    </source>
</evidence>
<dbReference type="RefSeq" id="WP_071906566.1">
    <property type="nucleotide sequence ID" value="NZ_LT607756.1"/>
</dbReference>
<dbReference type="InterPro" id="IPR027359">
    <property type="entry name" value="Volt_channel_dom_sf"/>
</dbReference>
<evidence type="ECO:0000259" key="9">
    <source>
        <dbReference type="Pfam" id="PF07885"/>
    </source>
</evidence>
<comment type="subcellular location">
    <subcellularLocation>
        <location evidence="1">Membrane</location>
        <topology evidence="1">Multi-pass membrane protein</topology>
    </subcellularLocation>
</comment>
<dbReference type="GO" id="GO:0005249">
    <property type="term" value="F:voltage-gated potassium channel activity"/>
    <property type="evidence" value="ECO:0007669"/>
    <property type="project" value="InterPro"/>
</dbReference>
<dbReference type="InterPro" id="IPR013099">
    <property type="entry name" value="K_chnl_dom"/>
</dbReference>
<feature type="transmembrane region" description="Helical" evidence="8">
    <location>
        <begin position="148"/>
        <end position="166"/>
    </location>
</feature>
<dbReference type="KEGG" id="mcub:MCBB_0830"/>
<dbReference type="GO" id="GO:0001508">
    <property type="term" value="P:action potential"/>
    <property type="evidence" value="ECO:0007669"/>
    <property type="project" value="TreeGrafter"/>
</dbReference>
<evidence type="ECO:0000256" key="8">
    <source>
        <dbReference type="SAM" id="Phobius"/>
    </source>
</evidence>
<evidence type="ECO:0000256" key="1">
    <source>
        <dbReference type="ARBA" id="ARBA00004141"/>
    </source>
</evidence>
<keyword evidence="11" id="KW-1185">Reference proteome</keyword>
<dbReference type="OrthoDB" id="56871at2157"/>
<evidence type="ECO:0000256" key="7">
    <source>
        <dbReference type="ARBA" id="ARBA00023303"/>
    </source>
</evidence>
<evidence type="ECO:0000256" key="4">
    <source>
        <dbReference type="ARBA" id="ARBA00022989"/>
    </source>
</evidence>
<evidence type="ECO:0000313" key="11">
    <source>
        <dbReference type="Proteomes" id="UP000094707"/>
    </source>
</evidence>
<dbReference type="Proteomes" id="UP000094707">
    <property type="component" value="Chromosome I"/>
</dbReference>
<dbReference type="Gene3D" id="1.10.287.70">
    <property type="match status" value="1"/>
</dbReference>
<feature type="transmembrane region" description="Helical" evidence="8">
    <location>
        <begin position="34"/>
        <end position="56"/>
    </location>
</feature>
<dbReference type="EMBL" id="LT607756">
    <property type="protein sequence ID" value="SCG85395.1"/>
    <property type="molecule type" value="Genomic_DNA"/>
</dbReference>
<dbReference type="PANTHER" id="PTHR11537">
    <property type="entry name" value="VOLTAGE-GATED POTASSIUM CHANNEL"/>
    <property type="match status" value="1"/>
</dbReference>
<keyword evidence="5" id="KW-0406">Ion transport</keyword>
<accession>A0A1D3L1F8</accession>
<dbReference type="GO" id="GO:0008076">
    <property type="term" value="C:voltage-gated potassium channel complex"/>
    <property type="evidence" value="ECO:0007669"/>
    <property type="project" value="InterPro"/>
</dbReference>
<keyword evidence="2" id="KW-0813">Transport</keyword>
<reference evidence="10 11" key="1">
    <citation type="submission" date="2016-08" db="EMBL/GenBank/DDBJ databases">
        <authorList>
            <person name="Seilhamer J.J."/>
        </authorList>
    </citation>
    <scope>NUCLEOTIDE SEQUENCE [LARGE SCALE GENOMIC DNA]</scope>
    <source>
        <strain evidence="10">Buetzberg</strain>
    </source>
</reference>
<name>A0A1D3L1F8_9EURY</name>
<evidence type="ECO:0000313" key="10">
    <source>
        <dbReference type="EMBL" id="SCG85395.1"/>
    </source>
</evidence>
<keyword evidence="3 8" id="KW-0812">Transmembrane</keyword>
<keyword evidence="7 10" id="KW-0407">Ion channel</keyword>
<organism evidence="10 11">
    <name type="scientific">Methanobacterium congolense</name>
    <dbReference type="NCBI Taxonomy" id="118062"/>
    <lineage>
        <taxon>Archaea</taxon>
        <taxon>Methanobacteriati</taxon>
        <taxon>Methanobacteriota</taxon>
        <taxon>Methanomada group</taxon>
        <taxon>Methanobacteria</taxon>
        <taxon>Methanobacteriales</taxon>
        <taxon>Methanobacteriaceae</taxon>
        <taxon>Methanobacterium</taxon>
    </lineage>
</organism>
<gene>
    <name evidence="10" type="primary">mvp3</name>
    <name evidence="10" type="ORF">MCBB_0830</name>
</gene>
<dbReference type="Pfam" id="PF07885">
    <property type="entry name" value="Ion_trans_2"/>
    <property type="match status" value="1"/>
</dbReference>
<dbReference type="SUPFAM" id="SSF81324">
    <property type="entry name" value="Voltage-gated potassium channels"/>
    <property type="match status" value="1"/>
</dbReference>
<feature type="transmembrane region" description="Helical" evidence="8">
    <location>
        <begin position="102"/>
        <end position="128"/>
    </location>
</feature>
<dbReference type="GeneID" id="30411680"/>
<feature type="transmembrane region" description="Helical" evidence="8">
    <location>
        <begin position="62"/>
        <end position="82"/>
    </location>
</feature>
<dbReference type="STRING" id="118062.MCBB_0830"/>
<evidence type="ECO:0000256" key="5">
    <source>
        <dbReference type="ARBA" id="ARBA00023065"/>
    </source>
</evidence>
<feature type="transmembrane region" description="Helical" evidence="8">
    <location>
        <begin position="206"/>
        <end position="226"/>
    </location>
</feature>
<proteinExistence type="predicted"/>
<feature type="domain" description="Potassium channel" evidence="9">
    <location>
        <begin position="153"/>
        <end position="228"/>
    </location>
</feature>
<sequence>MKDILKLFISTNSKFAKEKKAQKSFKIPERLKRFFEASLMVLILLDILLLTLVTFFPVKSYIYTGVVYFDLLVVLILIPDFINRLLKSENKKEFLKYNWTDIIGMIPVIIIPQAGSLFSYFRLIRILALFKKNIAHSFEFLHKTRIDYGITIILTVLFSASIAMFMVEHGVNSHMHRFSDALWCTLVTITTVGYGDVTPVTPAGKVISAIIMFTGIGFIGFLTSTLTSNIIGISQEEEEIGIHEKLDKLQAEMDELKELIKEKK</sequence>
<evidence type="ECO:0000256" key="2">
    <source>
        <dbReference type="ARBA" id="ARBA00022448"/>
    </source>
</evidence>
<dbReference type="InterPro" id="IPR028325">
    <property type="entry name" value="VG_K_chnl"/>
</dbReference>